<evidence type="ECO:0000313" key="3">
    <source>
        <dbReference type="EMBL" id="MBP2417310.1"/>
    </source>
</evidence>
<dbReference type="PROSITE" id="PS50895">
    <property type="entry name" value="SURF1"/>
    <property type="match status" value="1"/>
</dbReference>
<comment type="subcellular location">
    <subcellularLocation>
        <location evidence="1">Cell membrane</location>
        <topology evidence="1">Multi-pass membrane protein</topology>
    </subcellularLocation>
</comment>
<protein>
    <recommendedName>
        <fullName evidence="1">SURF1-like protein</fullName>
    </recommendedName>
</protein>
<keyword evidence="1" id="KW-1133">Transmembrane helix</keyword>
<evidence type="ECO:0000256" key="1">
    <source>
        <dbReference type="RuleBase" id="RU363076"/>
    </source>
</evidence>
<gene>
    <name evidence="3" type="ORF">JOF54_002232</name>
</gene>
<evidence type="ECO:0000313" key="4">
    <source>
        <dbReference type="Proteomes" id="UP000758168"/>
    </source>
</evidence>
<feature type="transmembrane region" description="Helical" evidence="1">
    <location>
        <begin position="9"/>
        <end position="28"/>
    </location>
</feature>
<reference evidence="3 4" key="1">
    <citation type="submission" date="2021-03" db="EMBL/GenBank/DDBJ databases">
        <title>Sequencing the genomes of 1000 actinobacteria strains.</title>
        <authorList>
            <person name="Klenk H.-P."/>
        </authorList>
    </citation>
    <scope>NUCLEOTIDE SEQUENCE [LARGE SCALE GENOMIC DNA]</scope>
    <source>
        <strain evidence="3 4">DSM 12936</strain>
    </source>
</reference>
<dbReference type="RefSeq" id="WP_210055674.1">
    <property type="nucleotide sequence ID" value="NZ_BAAAMH010000005.1"/>
</dbReference>
<dbReference type="Pfam" id="PF02104">
    <property type="entry name" value="SURF1"/>
    <property type="match status" value="1"/>
</dbReference>
<dbReference type="InterPro" id="IPR002994">
    <property type="entry name" value="Surf1/Shy1"/>
</dbReference>
<comment type="similarity">
    <text evidence="1">Belongs to the SURF1 family.</text>
</comment>
<comment type="caution">
    <text evidence="3">The sequence shown here is derived from an EMBL/GenBank/DDBJ whole genome shotgun (WGS) entry which is preliminary data.</text>
</comment>
<name>A0ABS4Z8E1_9ACTN</name>
<keyword evidence="1" id="KW-1003">Cell membrane</keyword>
<accession>A0ABS4Z8E1</accession>
<proteinExistence type="inferred from homology"/>
<keyword evidence="1" id="KW-0472">Membrane</keyword>
<organism evidence="3 4">
    <name type="scientific">Microlunatus capsulatus</name>
    <dbReference type="NCBI Taxonomy" id="99117"/>
    <lineage>
        <taxon>Bacteria</taxon>
        <taxon>Bacillati</taxon>
        <taxon>Actinomycetota</taxon>
        <taxon>Actinomycetes</taxon>
        <taxon>Propionibacteriales</taxon>
        <taxon>Propionibacteriaceae</taxon>
        <taxon>Microlunatus</taxon>
    </lineage>
</organism>
<dbReference type="Proteomes" id="UP000758168">
    <property type="component" value="Unassembled WGS sequence"/>
</dbReference>
<keyword evidence="4" id="KW-1185">Reference proteome</keyword>
<evidence type="ECO:0000256" key="2">
    <source>
        <dbReference type="SAM" id="MobiDB-lite"/>
    </source>
</evidence>
<sequence>MRLIRLRQAGIVLVGLVLAAVMVVLGLWQLDVYHSQGQAVAEQRASAPPSEVGAVARAGQPVPDGYGRTVLFRGRYLPGTEVLVPEEDQPGRYRVVTALRLDNGDVLPVVRGTATSTTAPPAPSGDQAGQGLLLPSEEAPTGDLPEGQISSVRLPTLAQTWPAPIVSGFVTLSGDESTAQGLEPAAVVLPEGSGRLRNGAYALQWWVFAAFAVGLALRMARDQELGGPEVADLTPEEPARAT</sequence>
<keyword evidence="1" id="KW-0812">Transmembrane</keyword>
<feature type="region of interest" description="Disordered" evidence="2">
    <location>
        <begin position="113"/>
        <end position="144"/>
    </location>
</feature>
<dbReference type="CDD" id="cd06662">
    <property type="entry name" value="SURF1"/>
    <property type="match status" value="1"/>
</dbReference>
<comment type="caution">
    <text evidence="1">Lacks conserved residue(s) required for the propagation of feature annotation.</text>
</comment>
<dbReference type="EMBL" id="JAGIOB010000001">
    <property type="protein sequence ID" value="MBP2417310.1"/>
    <property type="molecule type" value="Genomic_DNA"/>
</dbReference>